<keyword evidence="3 5" id="KW-0560">Oxidoreductase</keyword>
<dbReference type="AlphaFoldDB" id="A0A1X6ZSE9"/>
<proteinExistence type="predicted"/>
<gene>
    <name evidence="5" type="primary">rdxA</name>
    <name evidence="5" type="ORF">PSM7751_02997</name>
</gene>
<dbReference type="Gene3D" id="3.40.109.10">
    <property type="entry name" value="NADH Oxidase"/>
    <property type="match status" value="1"/>
</dbReference>
<protein>
    <submittedName>
        <fullName evidence="5">Oxygen-insensitive NADPH nitroreductase</fullName>
        <ecNumber evidence="5">1.-.-.-</ecNumber>
    </submittedName>
</protein>
<dbReference type="PANTHER" id="PTHR23026">
    <property type="entry name" value="NADPH NITROREDUCTASE"/>
    <property type="match status" value="1"/>
</dbReference>
<dbReference type="InterPro" id="IPR050627">
    <property type="entry name" value="Nitroreductase/BluB"/>
</dbReference>
<feature type="domain" description="Nitroreductase" evidence="4">
    <location>
        <begin position="37"/>
        <end position="205"/>
    </location>
</feature>
<dbReference type="OrthoDB" id="9802510at2"/>
<organism evidence="5 6">
    <name type="scientific">Pseudooceanicola marinus</name>
    <dbReference type="NCBI Taxonomy" id="396013"/>
    <lineage>
        <taxon>Bacteria</taxon>
        <taxon>Pseudomonadati</taxon>
        <taxon>Pseudomonadota</taxon>
        <taxon>Alphaproteobacteria</taxon>
        <taxon>Rhodobacterales</taxon>
        <taxon>Paracoccaceae</taxon>
        <taxon>Pseudooceanicola</taxon>
    </lineage>
</organism>
<dbReference type="GO" id="GO:0016491">
    <property type="term" value="F:oxidoreductase activity"/>
    <property type="evidence" value="ECO:0007669"/>
    <property type="project" value="UniProtKB-KW"/>
</dbReference>
<keyword evidence="2" id="KW-0288">FMN</keyword>
<dbReference type="EC" id="1.-.-.-" evidence="5"/>
<evidence type="ECO:0000313" key="5">
    <source>
        <dbReference type="EMBL" id="SLN60306.1"/>
    </source>
</evidence>
<evidence type="ECO:0000259" key="4">
    <source>
        <dbReference type="Pfam" id="PF00881"/>
    </source>
</evidence>
<evidence type="ECO:0000256" key="1">
    <source>
        <dbReference type="ARBA" id="ARBA00022630"/>
    </source>
</evidence>
<sequence length="230" mass="25028">MYSKGKVAYRALPLPDRRELAPEEMQRAAEAFRALMAQRHSVRAFSDRPVASEVIATCVAAAGLAPSGANHQPWHFVAIADPAMKARIRAAAEAEEEKFYAGGAGDEWLAALEPIGTGVAKPHLEVAPWLIVIFAQRYGLTQEGERYKNYYVPESVGIATGMLITALHTAGLSCLTHTPNPMRFLNDLCDRPEHEKPVMILAVGHPAADATVPEVAKIKKPLDEILTLRA</sequence>
<evidence type="ECO:0000256" key="3">
    <source>
        <dbReference type="ARBA" id="ARBA00023002"/>
    </source>
</evidence>
<dbReference type="SUPFAM" id="SSF55469">
    <property type="entry name" value="FMN-dependent nitroreductase-like"/>
    <property type="match status" value="1"/>
</dbReference>
<dbReference type="RefSeq" id="WP_085889038.1">
    <property type="nucleotide sequence ID" value="NZ_FWFN01000006.1"/>
</dbReference>
<keyword evidence="1" id="KW-0285">Flavoprotein</keyword>
<dbReference type="Proteomes" id="UP000193963">
    <property type="component" value="Unassembled WGS sequence"/>
</dbReference>
<evidence type="ECO:0000256" key="2">
    <source>
        <dbReference type="ARBA" id="ARBA00022643"/>
    </source>
</evidence>
<accession>A0A1X6ZSE9</accession>
<evidence type="ECO:0000313" key="6">
    <source>
        <dbReference type="Proteomes" id="UP000193963"/>
    </source>
</evidence>
<keyword evidence="6" id="KW-1185">Reference proteome</keyword>
<dbReference type="PANTHER" id="PTHR23026:SF90">
    <property type="entry name" value="IODOTYROSINE DEIODINASE 1"/>
    <property type="match status" value="1"/>
</dbReference>
<dbReference type="InterPro" id="IPR029479">
    <property type="entry name" value="Nitroreductase"/>
</dbReference>
<dbReference type="Pfam" id="PF00881">
    <property type="entry name" value="Nitroreductase"/>
    <property type="match status" value="1"/>
</dbReference>
<dbReference type="CDD" id="cd02144">
    <property type="entry name" value="iodotyrosine_dehalogenase"/>
    <property type="match status" value="1"/>
</dbReference>
<dbReference type="EMBL" id="FWFN01000006">
    <property type="protein sequence ID" value="SLN60306.1"/>
    <property type="molecule type" value="Genomic_DNA"/>
</dbReference>
<reference evidence="5 6" key="1">
    <citation type="submission" date="2017-03" db="EMBL/GenBank/DDBJ databases">
        <authorList>
            <person name="Afonso C.L."/>
            <person name="Miller P.J."/>
            <person name="Scott M.A."/>
            <person name="Spackman E."/>
            <person name="Goraichik I."/>
            <person name="Dimitrov K.M."/>
            <person name="Suarez D.L."/>
            <person name="Swayne D.E."/>
        </authorList>
    </citation>
    <scope>NUCLEOTIDE SEQUENCE [LARGE SCALE GENOMIC DNA]</scope>
    <source>
        <strain evidence="5 6">CECT 7751</strain>
    </source>
</reference>
<dbReference type="InterPro" id="IPR000415">
    <property type="entry name" value="Nitroreductase-like"/>
</dbReference>
<name>A0A1X6ZSE9_9RHOB</name>